<gene>
    <name evidence="2" type="ORF">PECAL_2P20300</name>
</gene>
<evidence type="ECO:0000313" key="3">
    <source>
        <dbReference type="Proteomes" id="UP000789595"/>
    </source>
</evidence>
<feature type="coiled-coil region" evidence="1">
    <location>
        <begin position="36"/>
        <end position="70"/>
    </location>
</feature>
<proteinExistence type="predicted"/>
<feature type="coiled-coil region" evidence="1">
    <location>
        <begin position="97"/>
        <end position="135"/>
    </location>
</feature>
<protein>
    <submittedName>
        <fullName evidence="2">Uncharacterized protein</fullName>
    </submittedName>
</protein>
<reference evidence="2" key="1">
    <citation type="submission" date="2021-11" db="EMBL/GenBank/DDBJ databases">
        <authorList>
            <consortium name="Genoscope - CEA"/>
            <person name="William W."/>
        </authorList>
    </citation>
    <scope>NUCLEOTIDE SEQUENCE</scope>
</reference>
<evidence type="ECO:0000256" key="1">
    <source>
        <dbReference type="SAM" id="Coils"/>
    </source>
</evidence>
<feature type="coiled-coil region" evidence="1">
    <location>
        <begin position="335"/>
        <end position="369"/>
    </location>
</feature>
<dbReference type="OrthoDB" id="10609581at2759"/>
<evidence type="ECO:0000313" key="2">
    <source>
        <dbReference type="EMBL" id="CAH0368929.1"/>
    </source>
</evidence>
<dbReference type="EMBL" id="CAKKNE010000002">
    <property type="protein sequence ID" value="CAH0368929.1"/>
    <property type="molecule type" value="Genomic_DNA"/>
</dbReference>
<accession>A0A8J2SLX9</accession>
<comment type="caution">
    <text evidence="2">The sequence shown here is derived from an EMBL/GenBank/DDBJ whole genome shotgun (WGS) entry which is preliminary data.</text>
</comment>
<dbReference type="AlphaFoldDB" id="A0A8J2SLX9"/>
<dbReference type="Proteomes" id="UP000789595">
    <property type="component" value="Unassembled WGS sequence"/>
</dbReference>
<name>A0A8J2SLX9_9STRA</name>
<keyword evidence="3" id="KW-1185">Reference proteome</keyword>
<keyword evidence="1" id="KW-0175">Coiled coil</keyword>
<feature type="coiled-coil region" evidence="1">
    <location>
        <begin position="209"/>
        <end position="243"/>
    </location>
</feature>
<organism evidence="2 3">
    <name type="scientific">Pelagomonas calceolata</name>
    <dbReference type="NCBI Taxonomy" id="35677"/>
    <lineage>
        <taxon>Eukaryota</taxon>
        <taxon>Sar</taxon>
        <taxon>Stramenopiles</taxon>
        <taxon>Ochrophyta</taxon>
        <taxon>Pelagophyceae</taxon>
        <taxon>Pelagomonadales</taxon>
        <taxon>Pelagomonadaceae</taxon>
        <taxon>Pelagomonas</taxon>
    </lineage>
</organism>
<sequence>MQNHKLAGRAKSVKSSTVRMVESHLSKQRQAYDGWIQELCADAEEAAAERDRLKAKLAKLKEEHKRKMMIKILSRMSNMTYYQAWSAWYNGTIKINQLSADEELKMLLREVAAAKEQAEKLEAEAQARADEAAAQAMGAATDKQRNLCKKIFTRMIQGKTRVFWQHWDMQTFGKKRMQAVMKKVLKRLLKGQLHKGYQQWKYVATKWDLVQKIALKDRLIKELEDLERKAKAFEKECESRQEAAMQAALNRATGEQKELLIKILAKMTGNMSVFAFKIWAEKVRKFNESTTLTTKILYRMINMKKSLGFKKWFEVCMGDAQDKFKLKEELLMGQRDQLLAVLRARAEQLEKLQAEAAELLEASQRNAADTSSVMQISTRFADNVMVILDKKALDEELGIDTDNAGAQYADLDI</sequence>